<name>A0A382V5M6_9ZZZZ</name>
<organism evidence="2">
    <name type="scientific">marine metagenome</name>
    <dbReference type="NCBI Taxonomy" id="408172"/>
    <lineage>
        <taxon>unclassified sequences</taxon>
        <taxon>metagenomes</taxon>
        <taxon>ecological metagenomes</taxon>
    </lineage>
</organism>
<dbReference type="InterPro" id="IPR027417">
    <property type="entry name" value="P-loop_NTPase"/>
</dbReference>
<proteinExistence type="predicted"/>
<feature type="non-terminal residue" evidence="2">
    <location>
        <position position="1"/>
    </location>
</feature>
<dbReference type="AlphaFoldDB" id="A0A382V5M6"/>
<protein>
    <recommendedName>
        <fullName evidence="3">Tr-type G domain-containing protein</fullName>
    </recommendedName>
</protein>
<evidence type="ECO:0008006" key="3">
    <source>
        <dbReference type="Google" id="ProtNLM"/>
    </source>
</evidence>
<feature type="non-terminal residue" evidence="2">
    <location>
        <position position="125"/>
    </location>
</feature>
<evidence type="ECO:0000256" key="1">
    <source>
        <dbReference type="SAM" id="MobiDB-lite"/>
    </source>
</evidence>
<dbReference type="Gene3D" id="3.40.50.300">
    <property type="entry name" value="P-loop containing nucleotide triphosphate hydrolases"/>
    <property type="match status" value="1"/>
</dbReference>
<reference evidence="2" key="1">
    <citation type="submission" date="2018-05" db="EMBL/GenBank/DDBJ databases">
        <authorList>
            <person name="Lanie J.A."/>
            <person name="Ng W.-L."/>
            <person name="Kazmierczak K.M."/>
            <person name="Andrzejewski T.M."/>
            <person name="Davidsen T.M."/>
            <person name="Wayne K.J."/>
            <person name="Tettelin H."/>
            <person name="Glass J.I."/>
            <person name="Rusch D."/>
            <person name="Podicherti R."/>
            <person name="Tsui H.-C.T."/>
            <person name="Winkler M.E."/>
        </authorList>
    </citation>
    <scope>NUCLEOTIDE SEQUENCE</scope>
</reference>
<gene>
    <name evidence="2" type="ORF">METZ01_LOCUS394730</name>
</gene>
<dbReference type="EMBL" id="UINC01149414">
    <property type="protein sequence ID" value="SVD41876.1"/>
    <property type="molecule type" value="Genomic_DNA"/>
</dbReference>
<sequence>VAQFSPSVVGNALYPKKQQGALPPPDGVSTIGAPMWKAPHGSSPRNNTRARCSLSLVRVLTGPFIGASGGSRMASAKEYTTDRIRNVAVLGHGGSGKTSLIDSLCFVAGTSKRHGNVDEGHALTM</sequence>
<dbReference type="SUPFAM" id="SSF52540">
    <property type="entry name" value="P-loop containing nucleoside triphosphate hydrolases"/>
    <property type="match status" value="1"/>
</dbReference>
<accession>A0A382V5M6</accession>
<evidence type="ECO:0000313" key="2">
    <source>
        <dbReference type="EMBL" id="SVD41876.1"/>
    </source>
</evidence>
<feature type="region of interest" description="Disordered" evidence="1">
    <location>
        <begin position="16"/>
        <end position="48"/>
    </location>
</feature>